<protein>
    <submittedName>
        <fullName evidence="2">Uncharacterized protein</fullName>
    </submittedName>
</protein>
<proteinExistence type="predicted"/>
<feature type="compositionally biased region" description="Basic and acidic residues" evidence="1">
    <location>
        <begin position="120"/>
        <end position="134"/>
    </location>
</feature>
<organism evidence="2 3">
    <name type="scientific">Ensete ventricosum</name>
    <name type="common">Abyssinian banana</name>
    <name type="synonym">Musa ensete</name>
    <dbReference type="NCBI Taxonomy" id="4639"/>
    <lineage>
        <taxon>Eukaryota</taxon>
        <taxon>Viridiplantae</taxon>
        <taxon>Streptophyta</taxon>
        <taxon>Embryophyta</taxon>
        <taxon>Tracheophyta</taxon>
        <taxon>Spermatophyta</taxon>
        <taxon>Magnoliopsida</taxon>
        <taxon>Liliopsida</taxon>
        <taxon>Zingiberales</taxon>
        <taxon>Musaceae</taxon>
        <taxon>Ensete</taxon>
    </lineage>
</organism>
<name>A0A426XI28_ENSVE</name>
<evidence type="ECO:0000256" key="1">
    <source>
        <dbReference type="SAM" id="MobiDB-lite"/>
    </source>
</evidence>
<dbReference type="AlphaFoldDB" id="A0A426XI28"/>
<feature type="compositionally biased region" description="Polar residues" evidence="1">
    <location>
        <begin position="1"/>
        <end position="18"/>
    </location>
</feature>
<accession>A0A426XI28</accession>
<feature type="compositionally biased region" description="Polar residues" evidence="1">
    <location>
        <begin position="94"/>
        <end position="105"/>
    </location>
</feature>
<dbReference type="EMBL" id="AMZH03020489">
    <property type="protein sequence ID" value="RRT39114.1"/>
    <property type="molecule type" value="Genomic_DNA"/>
</dbReference>
<gene>
    <name evidence="2" type="ORF">B296_00038046</name>
</gene>
<evidence type="ECO:0000313" key="2">
    <source>
        <dbReference type="EMBL" id="RRT39114.1"/>
    </source>
</evidence>
<sequence length="146" mass="15978">MAATSSLLRTTGPSTWPTQCGKLVRRRSQRSTRAGILQPDPSSTIPVADFPSRTSRYHPSDRAPTPHRDDRGWASAHGPEPAVLAQQARRRNSSTRQAPDLTLTSLALEGGPEPLFGDSSMEHHPELDHPRPTEEATVAVLTPNRF</sequence>
<feature type="region of interest" description="Disordered" evidence="1">
    <location>
        <begin position="1"/>
        <end position="135"/>
    </location>
</feature>
<reference evidence="2 3" key="1">
    <citation type="journal article" date="2014" name="Agronomy (Basel)">
        <title>A Draft Genome Sequence for Ensete ventricosum, the Drought-Tolerant Tree Against Hunger.</title>
        <authorList>
            <person name="Harrison J."/>
            <person name="Moore K.A."/>
            <person name="Paszkiewicz K."/>
            <person name="Jones T."/>
            <person name="Grant M."/>
            <person name="Ambacheew D."/>
            <person name="Muzemil S."/>
            <person name="Studholme D.J."/>
        </authorList>
    </citation>
    <scope>NUCLEOTIDE SEQUENCE [LARGE SCALE GENOMIC DNA]</scope>
</reference>
<evidence type="ECO:0000313" key="3">
    <source>
        <dbReference type="Proteomes" id="UP000287651"/>
    </source>
</evidence>
<dbReference type="Proteomes" id="UP000287651">
    <property type="component" value="Unassembled WGS sequence"/>
</dbReference>
<feature type="compositionally biased region" description="Basic and acidic residues" evidence="1">
    <location>
        <begin position="58"/>
        <end position="72"/>
    </location>
</feature>
<comment type="caution">
    <text evidence="2">The sequence shown here is derived from an EMBL/GenBank/DDBJ whole genome shotgun (WGS) entry which is preliminary data.</text>
</comment>